<keyword evidence="1" id="KW-0732">Signal</keyword>
<evidence type="ECO:0000313" key="3">
    <source>
        <dbReference type="Proteomes" id="UP000542776"/>
    </source>
</evidence>
<protein>
    <recommendedName>
        <fullName evidence="4">DUF2946 domain-containing protein</fullName>
    </recommendedName>
</protein>
<dbReference type="EMBL" id="JACIEK010000010">
    <property type="protein sequence ID" value="MBB3999486.1"/>
    <property type="molecule type" value="Genomic_DNA"/>
</dbReference>
<comment type="caution">
    <text evidence="2">The sequence shown here is derived from an EMBL/GenBank/DDBJ whole genome shotgun (WGS) entry which is preliminary data.</text>
</comment>
<evidence type="ECO:0000313" key="2">
    <source>
        <dbReference type="EMBL" id="MBB3999486.1"/>
    </source>
</evidence>
<reference evidence="2 3" key="1">
    <citation type="submission" date="2020-08" db="EMBL/GenBank/DDBJ databases">
        <title>Genomic Encyclopedia of Type Strains, Phase IV (KMG-IV): sequencing the most valuable type-strain genomes for metagenomic binning, comparative biology and taxonomic classification.</title>
        <authorList>
            <person name="Goeker M."/>
        </authorList>
    </citation>
    <scope>NUCLEOTIDE SEQUENCE [LARGE SCALE GENOMIC DNA]</scope>
    <source>
        <strain evidence="2 3">DSM 102238</strain>
    </source>
</reference>
<evidence type="ECO:0008006" key="4">
    <source>
        <dbReference type="Google" id="ProtNLM"/>
    </source>
</evidence>
<name>A0A7W6H6K6_9HYPH</name>
<keyword evidence="3" id="KW-1185">Reference proteome</keyword>
<accession>A0A7W6H6K6</accession>
<evidence type="ECO:0000256" key="1">
    <source>
        <dbReference type="SAM" id="SignalP"/>
    </source>
</evidence>
<sequence length="118" mass="12145">MGRLVALLFLVQASLLGLSLGAHAEIMPRDQFGNVLCSPGADGTTHAPSKPGGHSSALSDCCTLGCTMFGGPLAPPPTPLSRLERRPLVLETPFVLFEGVGSGAVETPRNTRGPPARA</sequence>
<dbReference type="AlphaFoldDB" id="A0A7W6H6K6"/>
<feature type="signal peptide" evidence="1">
    <location>
        <begin position="1"/>
        <end position="24"/>
    </location>
</feature>
<gene>
    <name evidence="2" type="ORF">GGR04_003356</name>
</gene>
<dbReference type="Pfam" id="PF11162">
    <property type="entry name" value="DUF2946"/>
    <property type="match status" value="1"/>
</dbReference>
<dbReference type="RefSeq" id="WP_183201032.1">
    <property type="nucleotide sequence ID" value="NZ_JACIEK010000010.1"/>
</dbReference>
<organism evidence="2 3">
    <name type="scientific">Aureimonas pseudogalii</name>
    <dbReference type="NCBI Taxonomy" id="1744844"/>
    <lineage>
        <taxon>Bacteria</taxon>
        <taxon>Pseudomonadati</taxon>
        <taxon>Pseudomonadota</taxon>
        <taxon>Alphaproteobacteria</taxon>
        <taxon>Hyphomicrobiales</taxon>
        <taxon>Aurantimonadaceae</taxon>
        <taxon>Aureimonas</taxon>
    </lineage>
</organism>
<feature type="chain" id="PRO_5031009699" description="DUF2946 domain-containing protein" evidence="1">
    <location>
        <begin position="25"/>
        <end position="118"/>
    </location>
</feature>
<dbReference type="InterPro" id="IPR021333">
    <property type="entry name" value="DUF2946"/>
</dbReference>
<dbReference type="Proteomes" id="UP000542776">
    <property type="component" value="Unassembled WGS sequence"/>
</dbReference>
<proteinExistence type="predicted"/>